<organism evidence="1 2">
    <name type="scientific">Jiangella alba</name>
    <dbReference type="NCBI Taxonomy" id="561176"/>
    <lineage>
        <taxon>Bacteria</taxon>
        <taxon>Bacillati</taxon>
        <taxon>Actinomycetota</taxon>
        <taxon>Actinomycetes</taxon>
        <taxon>Jiangellales</taxon>
        <taxon>Jiangellaceae</taxon>
        <taxon>Jiangella</taxon>
    </lineage>
</organism>
<evidence type="ECO:0000313" key="2">
    <source>
        <dbReference type="Proteomes" id="UP000181980"/>
    </source>
</evidence>
<protein>
    <submittedName>
        <fullName evidence="1">Uncharacterized protein</fullName>
    </submittedName>
</protein>
<gene>
    <name evidence="1" type="ORF">SAMN04488561_1301</name>
</gene>
<keyword evidence="2" id="KW-1185">Reference proteome</keyword>
<evidence type="ECO:0000313" key="1">
    <source>
        <dbReference type="EMBL" id="SEE43173.1"/>
    </source>
</evidence>
<reference evidence="2" key="1">
    <citation type="submission" date="2016-10" db="EMBL/GenBank/DDBJ databases">
        <authorList>
            <person name="Varghese N."/>
            <person name="Submissions S."/>
        </authorList>
    </citation>
    <scope>NUCLEOTIDE SEQUENCE [LARGE SCALE GENOMIC DNA]</scope>
    <source>
        <strain evidence="2">DSM 45237</strain>
    </source>
</reference>
<dbReference type="Proteomes" id="UP000181980">
    <property type="component" value="Unassembled WGS sequence"/>
</dbReference>
<name>A0A1H5ISC7_9ACTN</name>
<proteinExistence type="predicted"/>
<accession>A0A1H5ISC7</accession>
<dbReference type="AlphaFoldDB" id="A0A1H5ISC7"/>
<dbReference type="EMBL" id="FNUC01000003">
    <property type="protein sequence ID" value="SEE43173.1"/>
    <property type="molecule type" value="Genomic_DNA"/>
</dbReference>
<sequence length="38" mass="4366">MRIGHGEQLFEVRPGEPSELLRGYADRAWLRARVGERG</sequence>
<dbReference type="STRING" id="561176.SAMN04488561_1301"/>